<evidence type="ECO:0000313" key="3">
    <source>
        <dbReference type="Proteomes" id="UP000243525"/>
    </source>
</evidence>
<dbReference type="Proteomes" id="UP000243525">
    <property type="component" value="Unassembled WGS sequence"/>
</dbReference>
<proteinExistence type="predicted"/>
<feature type="signal peptide" evidence="1">
    <location>
        <begin position="1"/>
        <end position="20"/>
    </location>
</feature>
<dbReference type="Pfam" id="PF01663">
    <property type="entry name" value="Phosphodiest"/>
    <property type="match status" value="1"/>
</dbReference>
<name>A0A2T5C4W1_9BACT</name>
<dbReference type="PIRSF" id="PIRSF031924">
    <property type="entry name" value="Pi-irrepressible_AP"/>
    <property type="match status" value="1"/>
</dbReference>
<dbReference type="SUPFAM" id="SSF53649">
    <property type="entry name" value="Alkaline phosphatase-like"/>
    <property type="match status" value="1"/>
</dbReference>
<keyword evidence="3" id="KW-1185">Reference proteome</keyword>
<dbReference type="CDD" id="cd16016">
    <property type="entry name" value="AP-SPAP"/>
    <property type="match status" value="1"/>
</dbReference>
<dbReference type="AlphaFoldDB" id="A0A2T5C4W1"/>
<keyword evidence="1" id="KW-0732">Signal</keyword>
<reference evidence="2 3" key="1">
    <citation type="submission" date="2018-04" db="EMBL/GenBank/DDBJ databases">
        <title>Genomic Encyclopedia of Archaeal and Bacterial Type Strains, Phase II (KMG-II): from individual species to whole genera.</title>
        <authorList>
            <person name="Goeker M."/>
        </authorList>
    </citation>
    <scope>NUCLEOTIDE SEQUENCE [LARGE SCALE GENOMIC DNA]</scope>
    <source>
        <strain evidence="2 3">DSM 28823</strain>
    </source>
</reference>
<dbReference type="RefSeq" id="WP_170111281.1">
    <property type="nucleotide sequence ID" value="NZ_OY782574.1"/>
</dbReference>
<evidence type="ECO:0000313" key="2">
    <source>
        <dbReference type="EMBL" id="PTN09886.1"/>
    </source>
</evidence>
<dbReference type="EMBL" id="QAAD01000003">
    <property type="protein sequence ID" value="PTN09886.1"/>
    <property type="molecule type" value="Genomic_DNA"/>
</dbReference>
<protein>
    <submittedName>
        <fullName evidence="2">Type I phosphodiesterase/nucleotide pyrophosphatase</fullName>
    </submittedName>
</protein>
<dbReference type="Gene3D" id="3.30.1360.150">
    <property type="match status" value="1"/>
</dbReference>
<dbReference type="GO" id="GO:0004035">
    <property type="term" value="F:alkaline phosphatase activity"/>
    <property type="evidence" value="ECO:0007669"/>
    <property type="project" value="InterPro"/>
</dbReference>
<dbReference type="InterPro" id="IPR017850">
    <property type="entry name" value="Alkaline_phosphatase_core_sf"/>
</dbReference>
<comment type="caution">
    <text evidence="2">The sequence shown here is derived from an EMBL/GenBank/DDBJ whole genome shotgun (WGS) entry which is preliminary data.</text>
</comment>
<sequence length="541" mass="60995">MKFRILAFLLVYLCVNPLRAQSQMSLKPKLVLVINVEQMRNDYLVRYADKFQNNGFLRLVNQGAVCSNVGLNLHIQKCVTGVPTLFTGAYPDRHGIINESWMDRLKEKEVDAVADPNYITVGSDSDEGQRSAQQLLSPTLGDGLKLVTNGASKVFSVGLNDYSAVFSAGHAADGAYWMDNETGNMISSSYYVDQFPAWAFSFNAKQMMDSYATRDWTTLLPSSSYAASSEDDDVFETGYFEKWRSFPYNLKKLISETGSYRVMKTTPYGNRLIKDFAVNLIDQERLGRDEVTDLLTINFSSMDYANSLFGPSSVEMEDTYLRLDQDVADLLNYVDKNIGLANTLVVLTSSCSSSYSVDFLQQKYKMPAGYVSPESMVALLKSYLNITYGQGNWIDFVMDQQIYVDRDLIEKQKLDLADFLSKAASFINQFEGVKIALPATGFEQGDYATSLLTTISKSYNFKRSGDILFMLENGWQPQFKFRKVVYTDNSRIPMIFFGQGIKSGRFRNSVDAIDLVPTIFDILGYDIPPHCKGRVISEIMR</sequence>
<organism evidence="2 3">
    <name type="scientific">Mangrovibacterium marinum</name>
    <dbReference type="NCBI Taxonomy" id="1639118"/>
    <lineage>
        <taxon>Bacteria</taxon>
        <taxon>Pseudomonadati</taxon>
        <taxon>Bacteroidota</taxon>
        <taxon>Bacteroidia</taxon>
        <taxon>Marinilabiliales</taxon>
        <taxon>Prolixibacteraceae</taxon>
        <taxon>Mangrovibacterium</taxon>
    </lineage>
</organism>
<evidence type="ECO:0000256" key="1">
    <source>
        <dbReference type="SAM" id="SignalP"/>
    </source>
</evidence>
<dbReference type="InterPro" id="IPR026263">
    <property type="entry name" value="Alkaline_phosphatase_prok"/>
</dbReference>
<dbReference type="InterPro" id="IPR002591">
    <property type="entry name" value="Phosphodiest/P_Trfase"/>
</dbReference>
<gene>
    <name evidence="2" type="ORF">C8N47_103183</name>
</gene>
<feature type="chain" id="PRO_5015495437" evidence="1">
    <location>
        <begin position="21"/>
        <end position="541"/>
    </location>
</feature>
<accession>A0A2T5C4W1</accession>
<dbReference type="Gene3D" id="3.40.720.10">
    <property type="entry name" value="Alkaline Phosphatase, subunit A"/>
    <property type="match status" value="1"/>
</dbReference>